<evidence type="ECO:0000313" key="2">
    <source>
        <dbReference type="Proteomes" id="UP001164705"/>
    </source>
</evidence>
<accession>A0A9E8MUU0</accession>
<reference evidence="1" key="1">
    <citation type="submission" date="2022-11" db="EMBL/GenBank/DDBJ databases">
        <title>Lacinutrix neustonica HL-RS19T sp. nov., isolated from the surface microlayer sample of brackish Lake Shihwa.</title>
        <authorList>
            <person name="Choi J.Y."/>
            <person name="Hwang C.Y."/>
        </authorList>
    </citation>
    <scope>NUCLEOTIDE SEQUENCE</scope>
    <source>
        <strain evidence="1">HL-RS19</strain>
    </source>
</reference>
<organism evidence="1 2">
    <name type="scientific">Lacinutrix neustonica</name>
    <dbReference type="NCBI Taxonomy" id="2980107"/>
    <lineage>
        <taxon>Bacteria</taxon>
        <taxon>Pseudomonadati</taxon>
        <taxon>Bacteroidota</taxon>
        <taxon>Flavobacteriia</taxon>
        <taxon>Flavobacteriales</taxon>
        <taxon>Flavobacteriaceae</taxon>
        <taxon>Lacinutrix</taxon>
    </lineage>
</organism>
<dbReference type="AlphaFoldDB" id="A0A9E8MUU0"/>
<evidence type="ECO:0000313" key="1">
    <source>
        <dbReference type="EMBL" id="WAC01796.1"/>
    </source>
</evidence>
<keyword evidence="2" id="KW-1185">Reference proteome</keyword>
<dbReference type="Proteomes" id="UP001164705">
    <property type="component" value="Chromosome"/>
</dbReference>
<sequence>MRYKKIRGLKRKVANIPKWIEGYLEFHHEHLIEYKYNKAKVYVDPWDNLNFTNSHIREPKGKAKREILKGLEKIYDSWKIELEKLNKPYYYYIFSYYLFKSKKI</sequence>
<dbReference type="RefSeq" id="WP_267676394.1">
    <property type="nucleotide sequence ID" value="NZ_CP113088.1"/>
</dbReference>
<protein>
    <submittedName>
        <fullName evidence="1">Uncharacterized protein</fullName>
    </submittedName>
</protein>
<name>A0A9E8MUU0_9FLAO</name>
<dbReference type="EMBL" id="CP113088">
    <property type="protein sequence ID" value="WAC01796.1"/>
    <property type="molecule type" value="Genomic_DNA"/>
</dbReference>
<gene>
    <name evidence="1" type="ORF">N7U66_18205</name>
</gene>
<proteinExistence type="predicted"/>
<dbReference type="KEGG" id="lnu:N7U66_18205"/>